<dbReference type="Proteomes" id="UP000234190">
    <property type="component" value="Unassembled WGS sequence"/>
</dbReference>
<dbReference type="GO" id="GO:0016094">
    <property type="term" value="P:polyprenol biosynthetic process"/>
    <property type="evidence" value="ECO:0007669"/>
    <property type="project" value="TreeGrafter"/>
</dbReference>
<proteinExistence type="inferred from homology"/>
<dbReference type="OrthoDB" id="4191603at2"/>
<organism evidence="3 4">
    <name type="scientific">Pollutimonas subterranea</name>
    <dbReference type="NCBI Taxonomy" id="2045210"/>
    <lineage>
        <taxon>Bacteria</taxon>
        <taxon>Pseudomonadati</taxon>
        <taxon>Pseudomonadota</taxon>
        <taxon>Betaproteobacteria</taxon>
        <taxon>Burkholderiales</taxon>
        <taxon>Alcaligenaceae</taxon>
        <taxon>Pollutimonas</taxon>
    </lineage>
</organism>
<keyword evidence="4" id="KW-1185">Reference proteome</keyword>
<dbReference type="GO" id="GO:0045547">
    <property type="term" value="F:ditrans,polycis-polyprenyl diphosphate synthase [(2E,6E)-farnesyl diphosphate specific] activity"/>
    <property type="evidence" value="ECO:0007669"/>
    <property type="project" value="TreeGrafter"/>
</dbReference>
<keyword evidence="1" id="KW-0808">Transferase</keyword>
<evidence type="ECO:0000256" key="2">
    <source>
        <dbReference type="ARBA" id="ARBA00038453"/>
    </source>
</evidence>
<gene>
    <name evidence="3" type="ORF">CR159_15040</name>
</gene>
<dbReference type="EMBL" id="PDNW01000013">
    <property type="protein sequence ID" value="PLC49072.1"/>
    <property type="molecule type" value="Genomic_DNA"/>
</dbReference>
<protein>
    <submittedName>
        <fullName evidence="3">Dihydroorotate dehydrogenase</fullName>
    </submittedName>
</protein>
<dbReference type="Gene3D" id="3.40.1180.10">
    <property type="entry name" value="Decaprenyl diphosphate synthase-like"/>
    <property type="match status" value="1"/>
</dbReference>
<accession>A0A2N4U225</accession>
<evidence type="ECO:0000313" key="3">
    <source>
        <dbReference type="EMBL" id="PLC49072.1"/>
    </source>
</evidence>
<name>A0A2N4U225_9BURK</name>
<comment type="caution">
    <text evidence="3">The sequence shown here is derived from an EMBL/GenBank/DDBJ whole genome shotgun (WGS) entry which is preliminary data.</text>
</comment>
<dbReference type="PANTHER" id="PTHR10291">
    <property type="entry name" value="DEHYDRODOLICHYL DIPHOSPHATE SYNTHASE FAMILY MEMBER"/>
    <property type="match status" value="1"/>
</dbReference>
<sequence>MSITTNGRVPRHIGFIPDGNRRWALARGLGKQEGYAFGVEPGFALIDICQKIGIEEISIYGFTQDNTRRPATQRESFSKACIDFALAVAQTDVALLVVGDDESRMFPAELKRYARRQGKGIKVNLLVNYGWEWDLNGLKTGELRSHDVSRLDLIVRWGGGRRLSGFLPVQSVYADIFVIDAYWPDFEPSHINEALKWFRQQDRTLGG</sequence>
<dbReference type="PANTHER" id="PTHR10291:SF43">
    <property type="entry name" value="DEHYDRODOLICHYL DIPHOSPHATE SYNTHASE COMPLEX SUBUNIT DHDDS"/>
    <property type="match status" value="1"/>
</dbReference>
<dbReference type="InterPro" id="IPR001441">
    <property type="entry name" value="UPP_synth-like"/>
</dbReference>
<reference evidence="3 4" key="1">
    <citation type="submission" date="2017-10" db="EMBL/GenBank/DDBJ databases">
        <title>Two draft genome sequences of Pusillimonas sp. strains isolated from a nitrate- and radionuclide-contaminated groundwater in Russia.</title>
        <authorList>
            <person name="Grouzdev D.S."/>
            <person name="Tourova T.P."/>
            <person name="Goeva M.A."/>
            <person name="Babich T.L."/>
            <person name="Sokolova D.S."/>
            <person name="Abdullin R."/>
            <person name="Poltaraus A.B."/>
            <person name="Toshchakov S.V."/>
            <person name="Nazina T.N."/>
        </authorList>
    </citation>
    <scope>NUCLEOTIDE SEQUENCE [LARGE SCALE GENOMIC DNA]</scope>
    <source>
        <strain evidence="3 4">JR1/69-3-13</strain>
    </source>
</reference>
<dbReference type="CDD" id="cd00475">
    <property type="entry name" value="Cis_IPPS"/>
    <property type="match status" value="1"/>
</dbReference>
<evidence type="ECO:0000313" key="4">
    <source>
        <dbReference type="Proteomes" id="UP000234190"/>
    </source>
</evidence>
<dbReference type="SUPFAM" id="SSF64005">
    <property type="entry name" value="Undecaprenyl diphosphate synthase"/>
    <property type="match status" value="1"/>
</dbReference>
<dbReference type="Pfam" id="PF01255">
    <property type="entry name" value="Prenyltransf"/>
    <property type="match status" value="2"/>
</dbReference>
<evidence type="ECO:0000256" key="1">
    <source>
        <dbReference type="ARBA" id="ARBA00022679"/>
    </source>
</evidence>
<comment type="similarity">
    <text evidence="2">Belongs to the UPP synthase family. Z-FPP synthase subfamily.</text>
</comment>
<dbReference type="RefSeq" id="WP_102074780.1">
    <property type="nucleotide sequence ID" value="NZ_PDNW01000013.1"/>
</dbReference>
<dbReference type="AlphaFoldDB" id="A0A2N4U225"/>
<dbReference type="InterPro" id="IPR036424">
    <property type="entry name" value="UPP_synth-like_sf"/>
</dbReference>